<comment type="caution">
    <text evidence="10">The sequence shown here is derived from an EMBL/GenBank/DDBJ whole genome shotgun (WGS) entry which is preliminary data.</text>
</comment>
<evidence type="ECO:0000256" key="8">
    <source>
        <dbReference type="ARBA" id="ARBA00032926"/>
    </source>
</evidence>
<reference evidence="10 11" key="1">
    <citation type="submission" date="2020-08" db="EMBL/GenBank/DDBJ databases">
        <title>Aphidius gifuensis genome sequencing and assembly.</title>
        <authorList>
            <person name="Du Z."/>
        </authorList>
    </citation>
    <scope>NUCLEOTIDE SEQUENCE [LARGE SCALE GENOMIC DNA]</scope>
    <source>
        <strain evidence="10">YNYX2018</strain>
        <tissue evidence="10">Adults</tissue>
    </source>
</reference>
<dbReference type="Pfam" id="PF00248">
    <property type="entry name" value="Aldo_ket_red"/>
    <property type="match status" value="1"/>
</dbReference>
<dbReference type="AlphaFoldDB" id="A0A834XZU0"/>
<dbReference type="GO" id="GO:0035226">
    <property type="term" value="F:glutamate-cysteine ligase catalytic subunit binding"/>
    <property type="evidence" value="ECO:0007669"/>
    <property type="project" value="InterPro"/>
</dbReference>
<evidence type="ECO:0000256" key="6">
    <source>
        <dbReference type="ARBA" id="ARBA00031154"/>
    </source>
</evidence>
<organism evidence="10 11">
    <name type="scientific">Aphidius gifuensis</name>
    <name type="common">Parasitoid wasp</name>
    <dbReference type="NCBI Taxonomy" id="684658"/>
    <lineage>
        <taxon>Eukaryota</taxon>
        <taxon>Metazoa</taxon>
        <taxon>Ecdysozoa</taxon>
        <taxon>Arthropoda</taxon>
        <taxon>Hexapoda</taxon>
        <taxon>Insecta</taxon>
        <taxon>Pterygota</taxon>
        <taxon>Neoptera</taxon>
        <taxon>Endopterygota</taxon>
        <taxon>Hymenoptera</taxon>
        <taxon>Apocrita</taxon>
        <taxon>Ichneumonoidea</taxon>
        <taxon>Braconidae</taxon>
        <taxon>Aphidiinae</taxon>
        <taxon>Aphidius</taxon>
    </lineage>
</organism>
<comment type="subunit">
    <text evidence="3">Heterodimer of a catalytic heavy chain and a regulatory light chain.</text>
</comment>
<comment type="similarity">
    <text evidence="2">Belongs to the aldo/keto reductase family. Glutamate--cysteine ligase light chain subfamily.</text>
</comment>
<evidence type="ECO:0000256" key="7">
    <source>
        <dbReference type="ARBA" id="ARBA00031732"/>
    </source>
</evidence>
<dbReference type="UniPathway" id="UPA00142">
    <property type="reaction ID" value="UER00209"/>
</dbReference>
<evidence type="ECO:0000256" key="3">
    <source>
        <dbReference type="ARBA" id="ARBA00011532"/>
    </source>
</evidence>
<dbReference type="Proteomes" id="UP000639338">
    <property type="component" value="Unassembled WGS sequence"/>
</dbReference>
<sequence>MLINTGNILSLNELKLKAGQNTQEEILEALKITLRNSHNNDDTIKTINGVDSINLGTVDRDELKITAKIFIAFADPDMLDQAIEKILEVFKTDNIETLILAYGESKISAKELNALQQLWPVVEKYVNSGKLSSVGVSNVHTEVFIDLYQWSKVRPNIVQINLATCCVVPPALQAFTKENDVQLLTHNDPYQILAKDSIVELFGDTSKLQWVVKYQVHVKCRGVLSSKGYLVQLDKSNA</sequence>
<dbReference type="InterPro" id="IPR023210">
    <property type="entry name" value="NADP_OxRdtase_dom"/>
</dbReference>
<dbReference type="OrthoDB" id="5596051at2759"/>
<dbReference type="PANTHER" id="PTHR13295">
    <property type="entry name" value="GLUTAMATE CYSTEINE LIGASE REGULATORY SUBUNIT"/>
    <property type="match status" value="1"/>
</dbReference>
<evidence type="ECO:0000313" key="10">
    <source>
        <dbReference type="EMBL" id="KAF7993901.1"/>
    </source>
</evidence>
<name>A0A834XZU0_APHGI</name>
<keyword evidence="4" id="KW-0317">Glutathione biosynthesis</keyword>
<evidence type="ECO:0000259" key="9">
    <source>
        <dbReference type="Pfam" id="PF00248"/>
    </source>
</evidence>
<dbReference type="InterPro" id="IPR036812">
    <property type="entry name" value="NAD(P)_OxRdtase_dom_sf"/>
</dbReference>
<accession>A0A834XZU0</accession>
<dbReference type="InterPro" id="IPR032963">
    <property type="entry name" value="Gclm"/>
</dbReference>
<protein>
    <recommendedName>
        <fullName evidence="7">GCS light chain</fullName>
    </recommendedName>
    <alternativeName>
        <fullName evidence="5">Gamma-ECS regulatory subunit</fullName>
    </alternativeName>
    <alternativeName>
        <fullName evidence="8">Gamma-glutamylcysteine synthetase regulatory subunit</fullName>
    </alternativeName>
    <alternativeName>
        <fullName evidence="6">Glutamate--cysteine ligase modifier subunit</fullName>
    </alternativeName>
</protein>
<comment type="pathway">
    <text evidence="1">Sulfur metabolism; glutathione biosynthesis; glutathione from L-cysteine and L-glutamate: step 1/2.</text>
</comment>
<proteinExistence type="inferred from homology"/>
<feature type="domain" description="NADP-dependent oxidoreductase" evidence="9">
    <location>
        <begin position="57"/>
        <end position="185"/>
    </location>
</feature>
<dbReference type="GO" id="GO:0006750">
    <property type="term" value="P:glutathione biosynthetic process"/>
    <property type="evidence" value="ECO:0007669"/>
    <property type="project" value="UniProtKB-UniPathway"/>
</dbReference>
<keyword evidence="11" id="KW-1185">Reference proteome</keyword>
<evidence type="ECO:0000256" key="2">
    <source>
        <dbReference type="ARBA" id="ARBA00008612"/>
    </source>
</evidence>
<evidence type="ECO:0000256" key="4">
    <source>
        <dbReference type="ARBA" id="ARBA00022684"/>
    </source>
</evidence>
<dbReference type="EMBL" id="JACMRX010000003">
    <property type="protein sequence ID" value="KAF7993901.1"/>
    <property type="molecule type" value="Genomic_DNA"/>
</dbReference>
<dbReference type="GO" id="GO:0017109">
    <property type="term" value="C:glutamate-cysteine ligase complex"/>
    <property type="evidence" value="ECO:0007669"/>
    <property type="project" value="TreeGrafter"/>
</dbReference>
<evidence type="ECO:0000256" key="5">
    <source>
        <dbReference type="ARBA" id="ARBA00030406"/>
    </source>
</evidence>
<dbReference type="PANTHER" id="PTHR13295:SF4">
    <property type="entry name" value="GLUTAMATE--CYSTEINE LIGASE REGULATORY SUBUNIT"/>
    <property type="match status" value="1"/>
</dbReference>
<evidence type="ECO:0000256" key="1">
    <source>
        <dbReference type="ARBA" id="ARBA00005006"/>
    </source>
</evidence>
<dbReference type="Gene3D" id="3.20.20.100">
    <property type="entry name" value="NADP-dependent oxidoreductase domain"/>
    <property type="match status" value="1"/>
</dbReference>
<dbReference type="SUPFAM" id="SSF51430">
    <property type="entry name" value="NAD(P)-linked oxidoreductase"/>
    <property type="match status" value="1"/>
</dbReference>
<dbReference type="GO" id="GO:0030234">
    <property type="term" value="F:enzyme regulator activity"/>
    <property type="evidence" value="ECO:0007669"/>
    <property type="project" value="TreeGrafter"/>
</dbReference>
<gene>
    <name evidence="10" type="ORF">HCN44_011170</name>
</gene>
<evidence type="ECO:0000313" key="11">
    <source>
        <dbReference type="Proteomes" id="UP000639338"/>
    </source>
</evidence>